<organism evidence="4 5">
    <name type="scientific">Nisaea acidiphila</name>
    <dbReference type="NCBI Taxonomy" id="1862145"/>
    <lineage>
        <taxon>Bacteria</taxon>
        <taxon>Pseudomonadati</taxon>
        <taxon>Pseudomonadota</taxon>
        <taxon>Alphaproteobacteria</taxon>
        <taxon>Rhodospirillales</taxon>
        <taxon>Thalassobaculaceae</taxon>
        <taxon>Nisaea</taxon>
    </lineage>
</organism>
<keyword evidence="4" id="KW-0503">Monooxygenase</keyword>
<dbReference type="PANTHER" id="PTHR32332:SF20">
    <property type="entry name" value="2-NITROPROPANE DIOXYGENASE-LIKE PROTEIN"/>
    <property type="match status" value="1"/>
</dbReference>
<dbReference type="Gene3D" id="3.20.20.70">
    <property type="entry name" value="Aldolase class I"/>
    <property type="match status" value="1"/>
</dbReference>
<keyword evidence="1" id="KW-0285">Flavoprotein</keyword>
<keyword evidence="5" id="KW-1185">Reference proteome</keyword>
<gene>
    <name evidence="4" type="ORF">NUH88_20740</name>
</gene>
<dbReference type="KEGG" id="naci:NUH88_20740"/>
<sequence>MRPQSVRTRITELFGIRHPILCGGLMWLADANYAAAAANAGCLGFMTAKTFPDPGRWKEELEKAKALAGGNPLGVNLYISQRPEENAMLTGHADLALQAGVHSFETAAMPPADLVRQLKEGGAKVIHKVASVRHAVSAATKLDIDAVSVVGMECGGHPGLNMVGNMVQGVLAALRVDIPVVIGGGIGHGRQLAGALAFGAEGVVLGTRLLVADEVWSHDAVKERVVQADETSSRLVLASMRNTYRVIDNETARAVAELEAAGVKDYETYREHVRGTLQKEAYEDGDPEKGLLSMGQSAVFADRIEPLGDIIDRMVDEMDEAMGRLQGLRVAHEAAAE</sequence>
<dbReference type="RefSeq" id="WP_257768670.1">
    <property type="nucleotide sequence ID" value="NZ_CP102480.1"/>
</dbReference>
<dbReference type="EMBL" id="CP102480">
    <property type="protein sequence ID" value="UUX49808.1"/>
    <property type="molecule type" value="Genomic_DNA"/>
</dbReference>
<dbReference type="CDD" id="cd04730">
    <property type="entry name" value="NPD_like"/>
    <property type="match status" value="1"/>
</dbReference>
<dbReference type="GO" id="GO:0018580">
    <property type="term" value="F:nitronate monooxygenase activity"/>
    <property type="evidence" value="ECO:0007669"/>
    <property type="project" value="InterPro"/>
</dbReference>
<keyword evidence="3" id="KW-0560">Oxidoreductase</keyword>
<keyword evidence="2" id="KW-0288">FMN</keyword>
<name>A0A9J7AR03_9PROT</name>
<reference evidence="4" key="1">
    <citation type="submission" date="2022-08" db="EMBL/GenBank/DDBJ databases">
        <title>Nisaea acidiphila sp. nov., isolated from a marine algal debris and emended description of the genus Nisaea Urios et al. 2008.</title>
        <authorList>
            <person name="Kwon K."/>
        </authorList>
    </citation>
    <scope>NUCLEOTIDE SEQUENCE</scope>
    <source>
        <strain evidence="4">MEBiC11861</strain>
    </source>
</reference>
<evidence type="ECO:0000313" key="4">
    <source>
        <dbReference type="EMBL" id="UUX49808.1"/>
    </source>
</evidence>
<dbReference type="SUPFAM" id="SSF51412">
    <property type="entry name" value="Inosine monophosphate dehydrogenase (IMPDH)"/>
    <property type="match status" value="1"/>
</dbReference>
<accession>A0A9J7AR03</accession>
<evidence type="ECO:0000256" key="1">
    <source>
        <dbReference type="ARBA" id="ARBA00022630"/>
    </source>
</evidence>
<dbReference type="Pfam" id="PF03060">
    <property type="entry name" value="NMO"/>
    <property type="match status" value="1"/>
</dbReference>
<protein>
    <submittedName>
        <fullName evidence="4">Nitronate monooxygenase</fullName>
    </submittedName>
</protein>
<evidence type="ECO:0000256" key="3">
    <source>
        <dbReference type="ARBA" id="ARBA00023002"/>
    </source>
</evidence>
<dbReference type="Proteomes" id="UP001060336">
    <property type="component" value="Chromosome"/>
</dbReference>
<evidence type="ECO:0000313" key="5">
    <source>
        <dbReference type="Proteomes" id="UP001060336"/>
    </source>
</evidence>
<dbReference type="PANTHER" id="PTHR32332">
    <property type="entry name" value="2-NITROPROPANE DIOXYGENASE"/>
    <property type="match status" value="1"/>
</dbReference>
<proteinExistence type="predicted"/>
<dbReference type="InterPro" id="IPR013785">
    <property type="entry name" value="Aldolase_TIM"/>
</dbReference>
<dbReference type="InterPro" id="IPR004136">
    <property type="entry name" value="NMO"/>
</dbReference>
<dbReference type="AlphaFoldDB" id="A0A9J7AR03"/>
<evidence type="ECO:0000256" key="2">
    <source>
        <dbReference type="ARBA" id="ARBA00022643"/>
    </source>
</evidence>